<keyword evidence="2" id="KW-0663">Pyridoxal phosphate</keyword>
<dbReference type="Proteomes" id="UP001106592">
    <property type="component" value="Unassembled WGS sequence"/>
</dbReference>
<organism evidence="7 8">
    <name type="scientific">Pseudomonas aegrilactucae</name>
    <dbReference type="NCBI Taxonomy" id="2854028"/>
    <lineage>
        <taxon>Bacteria</taxon>
        <taxon>Pseudomonadati</taxon>
        <taxon>Pseudomonadota</taxon>
        <taxon>Gammaproteobacteria</taxon>
        <taxon>Pseudomonadales</taxon>
        <taxon>Pseudomonadaceae</taxon>
        <taxon>Pseudomonas</taxon>
    </lineage>
</organism>
<dbReference type="GO" id="GO:0008483">
    <property type="term" value="F:transaminase activity"/>
    <property type="evidence" value="ECO:0007669"/>
    <property type="project" value="UniProtKB-KW"/>
</dbReference>
<proteinExistence type="inferred from homology"/>
<dbReference type="AlphaFoldDB" id="A0A9Q3AEJ5"/>
<evidence type="ECO:0000256" key="2">
    <source>
        <dbReference type="ARBA" id="ARBA00022898"/>
    </source>
</evidence>
<dbReference type="PANTHER" id="PTHR43586">
    <property type="entry name" value="CYSTEINE DESULFURASE"/>
    <property type="match status" value="1"/>
</dbReference>
<evidence type="ECO:0000256" key="1">
    <source>
        <dbReference type="ARBA" id="ARBA00001933"/>
    </source>
</evidence>
<dbReference type="InterPro" id="IPR000192">
    <property type="entry name" value="Aminotrans_V_dom"/>
</dbReference>
<dbReference type="PROSITE" id="PS51318">
    <property type="entry name" value="TAT"/>
    <property type="match status" value="1"/>
</dbReference>
<dbReference type="Pfam" id="PF00266">
    <property type="entry name" value="Aminotran_5"/>
    <property type="match status" value="1"/>
</dbReference>
<dbReference type="GO" id="GO:0031071">
    <property type="term" value="F:cysteine desulfurase activity"/>
    <property type="evidence" value="ECO:0007669"/>
    <property type="project" value="UniProtKB-EC"/>
</dbReference>
<reference evidence="7" key="2">
    <citation type="journal article" date="2023" name="Plant Pathol.">
        <title>Dismantling and reorganizing Pseudomonas marginalis sensu#lato.</title>
        <authorList>
            <person name="Sawada H."/>
            <person name="Fujikawa T."/>
            <person name="Satou M."/>
        </authorList>
    </citation>
    <scope>NUCLEOTIDE SEQUENCE</scope>
    <source>
        <strain evidence="7">MAFF 301350</strain>
    </source>
</reference>
<comment type="caution">
    <text evidence="7">The sequence shown here is derived from an EMBL/GenBank/DDBJ whole genome shotgun (WGS) entry which is preliminary data.</text>
</comment>
<accession>A0A9Q3AEJ5</accession>
<feature type="signal peptide" evidence="5">
    <location>
        <begin position="1"/>
        <end position="33"/>
    </location>
</feature>
<keyword evidence="8" id="KW-1185">Reference proteome</keyword>
<reference evidence="7" key="1">
    <citation type="journal article" date="2022" name="Int. J. Syst. Evol. Microbiol.">
        <title>Pseudomonas aegrilactucae sp. nov. and Pseudomonas morbosilactucae sp. nov., pathogens causing bacterial rot of lettuce in Japan.</title>
        <authorList>
            <person name="Sawada H."/>
            <person name="Fujikawa T."/>
            <person name="Satou M."/>
        </authorList>
    </citation>
    <scope>NUCLEOTIDE SEQUENCE</scope>
    <source>
        <strain evidence="7">MAFF 301350</strain>
    </source>
</reference>
<dbReference type="PANTHER" id="PTHR43586:SF8">
    <property type="entry name" value="CYSTEINE DESULFURASE 1, CHLOROPLASTIC"/>
    <property type="match status" value="1"/>
</dbReference>
<dbReference type="RefSeq" id="WP_217976081.1">
    <property type="nucleotide sequence ID" value="NZ_JAHTBI010000047.1"/>
</dbReference>
<comment type="cofactor">
    <cofactor evidence="1">
        <name>pyridoxal 5'-phosphate</name>
        <dbReference type="ChEBI" id="CHEBI:597326"/>
    </cofactor>
</comment>
<name>A0A9Q3AEJ5_9PSED</name>
<dbReference type="PROSITE" id="PS00595">
    <property type="entry name" value="AA_TRANSFER_CLASS_5"/>
    <property type="match status" value="1"/>
</dbReference>
<gene>
    <name evidence="7" type="ORF">KUO17_13670</name>
</gene>
<comment type="catalytic activity">
    <reaction evidence="3">
        <text>(sulfur carrier)-H + L-cysteine = (sulfur carrier)-SH + L-alanine</text>
        <dbReference type="Rhea" id="RHEA:43892"/>
        <dbReference type="Rhea" id="RHEA-COMP:14737"/>
        <dbReference type="Rhea" id="RHEA-COMP:14739"/>
        <dbReference type="ChEBI" id="CHEBI:29917"/>
        <dbReference type="ChEBI" id="CHEBI:35235"/>
        <dbReference type="ChEBI" id="CHEBI:57972"/>
        <dbReference type="ChEBI" id="CHEBI:64428"/>
        <dbReference type="EC" id="2.8.1.7"/>
    </reaction>
</comment>
<evidence type="ECO:0000313" key="8">
    <source>
        <dbReference type="Proteomes" id="UP001106592"/>
    </source>
</evidence>
<evidence type="ECO:0000256" key="4">
    <source>
        <dbReference type="RuleBase" id="RU004075"/>
    </source>
</evidence>
<evidence type="ECO:0000259" key="6">
    <source>
        <dbReference type="Pfam" id="PF00266"/>
    </source>
</evidence>
<dbReference type="EMBL" id="JAHTBI010000047">
    <property type="protein sequence ID" value="MBV6288063.1"/>
    <property type="molecule type" value="Genomic_DNA"/>
</dbReference>
<keyword evidence="7" id="KW-0032">Aminotransferase</keyword>
<dbReference type="InterPro" id="IPR020578">
    <property type="entry name" value="Aminotrans_V_PyrdxlP_BS"/>
</dbReference>
<feature type="domain" description="Aminotransferase class V" evidence="6">
    <location>
        <begin position="64"/>
        <end position="394"/>
    </location>
</feature>
<dbReference type="InterPro" id="IPR006311">
    <property type="entry name" value="TAT_signal"/>
</dbReference>
<evidence type="ECO:0000256" key="3">
    <source>
        <dbReference type="ARBA" id="ARBA00050776"/>
    </source>
</evidence>
<sequence>MTDRRTFLKQAGVLAASLPLASSLLPAAQAATAAPLSGPDKWRNLRQLFPLDPNVAHFANFLVTAHPRPVQDAIDRFRAELDRNPAEQMDWESQNEWKREGEVRNWAARYLEVKPRQIALTGSTTEGLGMIYGGLQVGPEQEILTTVHEHYSTHNCLAFRQQRQGTKVRKLRLFEQPWQVSTDQVLSTIEQNIRPNTRVLGMTWVHSGSGVKLPVGEIGELVRRHNRERSEQERILYVVDGVHGFGVENQRFDDFNCDYFIAGTHKWMFGPRGTGIICAASEKMQHLVPTFATFSEDEDFATIMTPGGYHAFEHRWALGTAFELHLQLGKADVQARIHQLNDALKQRLREHKAIELVTPLSREHSAGFTFFRIKDRDPDAVAAYLVQNGVMVDAVERDAGAVIRFAPSLLNDEQQIDQAMRLLARQW</sequence>
<protein>
    <submittedName>
        <fullName evidence="7">Aminotransferase class V-fold PLP-dependent enzyme</fullName>
    </submittedName>
</protein>
<feature type="chain" id="PRO_5040246569" evidence="5">
    <location>
        <begin position="34"/>
        <end position="427"/>
    </location>
</feature>
<comment type="similarity">
    <text evidence="4">Belongs to the class-V pyridoxal-phosphate-dependent aminotransferase family.</text>
</comment>
<keyword evidence="5" id="KW-0732">Signal</keyword>
<evidence type="ECO:0000256" key="5">
    <source>
        <dbReference type="SAM" id="SignalP"/>
    </source>
</evidence>
<keyword evidence="7" id="KW-0808">Transferase</keyword>
<evidence type="ECO:0000313" key="7">
    <source>
        <dbReference type="EMBL" id="MBV6288063.1"/>
    </source>
</evidence>